<feature type="non-terminal residue" evidence="2">
    <location>
        <position position="1"/>
    </location>
</feature>
<keyword evidence="3" id="KW-1185">Reference proteome</keyword>
<sequence>PILLFSSTNNAYQSRDMLTAERTGAAILDLTDPSEKGGRATITLQSGQSVADSNCLMQQCIPQMYRSPVLLIVGWVFGVFLVVIVVFGTCSGNGTLAGRAGESLLFCSLSRCGWARRGRQPAQVGHCPEPLHIPKRYFFTTFDLLSSTGRRFRSQSGKEGARRSSIGTHRYVIATISCCLRERHPLETFANARNEVN</sequence>
<organism evidence="2 3">
    <name type="scientific">Punica granatum</name>
    <name type="common">Pomegranate</name>
    <dbReference type="NCBI Taxonomy" id="22663"/>
    <lineage>
        <taxon>Eukaryota</taxon>
        <taxon>Viridiplantae</taxon>
        <taxon>Streptophyta</taxon>
        <taxon>Embryophyta</taxon>
        <taxon>Tracheophyta</taxon>
        <taxon>Spermatophyta</taxon>
        <taxon>Magnoliopsida</taxon>
        <taxon>eudicotyledons</taxon>
        <taxon>Gunneridae</taxon>
        <taxon>Pentapetalae</taxon>
        <taxon>rosids</taxon>
        <taxon>malvids</taxon>
        <taxon>Myrtales</taxon>
        <taxon>Lythraceae</taxon>
        <taxon>Punica</taxon>
    </lineage>
</organism>
<name>A0A2I0KL49_PUNGR</name>
<evidence type="ECO:0000313" key="2">
    <source>
        <dbReference type="EMBL" id="PKI69205.1"/>
    </source>
</evidence>
<reference evidence="2 3" key="1">
    <citation type="submission" date="2017-11" db="EMBL/GenBank/DDBJ databases">
        <title>De-novo sequencing of pomegranate (Punica granatum L.) genome.</title>
        <authorList>
            <person name="Akparov Z."/>
            <person name="Amiraslanov A."/>
            <person name="Hajiyeva S."/>
            <person name="Abbasov M."/>
            <person name="Kaur K."/>
            <person name="Hamwieh A."/>
            <person name="Solovyev V."/>
            <person name="Salamov A."/>
            <person name="Braich B."/>
            <person name="Kosarev P."/>
            <person name="Mahmoud A."/>
            <person name="Hajiyev E."/>
            <person name="Babayeva S."/>
            <person name="Izzatullayeva V."/>
            <person name="Mammadov A."/>
            <person name="Mammadov A."/>
            <person name="Sharifova S."/>
            <person name="Ojaghi J."/>
            <person name="Eynullazada K."/>
            <person name="Bayramov B."/>
            <person name="Abdulazimova A."/>
            <person name="Shahmuradov I."/>
        </authorList>
    </citation>
    <scope>NUCLEOTIDE SEQUENCE [LARGE SCALE GENOMIC DNA]</scope>
    <source>
        <strain evidence="3">cv. AG2017</strain>
        <tissue evidence="2">Leaf</tissue>
    </source>
</reference>
<dbReference type="AlphaFoldDB" id="A0A2I0KL49"/>
<accession>A0A2I0KL49</accession>
<evidence type="ECO:0000313" key="3">
    <source>
        <dbReference type="Proteomes" id="UP000233551"/>
    </source>
</evidence>
<dbReference type="Proteomes" id="UP000233551">
    <property type="component" value="Unassembled WGS sequence"/>
</dbReference>
<protein>
    <submittedName>
        <fullName evidence="2">Uncharacterized protein</fullName>
    </submittedName>
</protein>
<dbReference type="EMBL" id="PGOL01000519">
    <property type="protein sequence ID" value="PKI69205.1"/>
    <property type="molecule type" value="Genomic_DNA"/>
</dbReference>
<comment type="caution">
    <text evidence="2">The sequence shown here is derived from an EMBL/GenBank/DDBJ whole genome shotgun (WGS) entry which is preliminary data.</text>
</comment>
<feature type="transmembrane region" description="Helical" evidence="1">
    <location>
        <begin position="69"/>
        <end position="89"/>
    </location>
</feature>
<keyword evidence="1" id="KW-0472">Membrane</keyword>
<keyword evidence="1" id="KW-1133">Transmembrane helix</keyword>
<keyword evidence="1" id="KW-0812">Transmembrane</keyword>
<evidence type="ECO:0000256" key="1">
    <source>
        <dbReference type="SAM" id="Phobius"/>
    </source>
</evidence>
<gene>
    <name evidence="2" type="ORF">CRG98_010410</name>
</gene>
<proteinExistence type="predicted"/>